<dbReference type="PIRSF" id="PIRSF005859">
    <property type="entry name" value="PBR"/>
    <property type="match status" value="1"/>
</dbReference>
<comment type="similarity">
    <text evidence="2">Belongs to the TspO/BZRP family.</text>
</comment>
<keyword evidence="5 6" id="KW-0472">Membrane</keyword>
<evidence type="ECO:0000256" key="2">
    <source>
        <dbReference type="ARBA" id="ARBA00007524"/>
    </source>
</evidence>
<keyword evidence="4 6" id="KW-1133">Transmembrane helix</keyword>
<dbReference type="PANTHER" id="PTHR10057">
    <property type="entry name" value="PERIPHERAL-TYPE BENZODIAZEPINE RECEPTOR"/>
    <property type="match status" value="1"/>
</dbReference>
<keyword evidence="8" id="KW-1185">Reference proteome</keyword>
<dbReference type="Gene3D" id="1.20.1260.100">
    <property type="entry name" value="TspO/MBR protein"/>
    <property type="match status" value="1"/>
</dbReference>
<feature type="transmembrane region" description="Helical" evidence="6">
    <location>
        <begin position="134"/>
        <end position="153"/>
    </location>
</feature>
<reference evidence="7" key="1">
    <citation type="submission" date="2022-10" db="EMBL/GenBank/DDBJ databases">
        <authorList>
            <person name="Yu W.X."/>
        </authorList>
    </citation>
    <scope>NUCLEOTIDE SEQUENCE</scope>
    <source>
        <strain evidence="7">D04</strain>
    </source>
</reference>
<dbReference type="AlphaFoldDB" id="A0AAE3MEE8"/>
<dbReference type="PANTHER" id="PTHR10057:SF0">
    <property type="entry name" value="TRANSLOCATOR PROTEIN"/>
    <property type="match status" value="1"/>
</dbReference>
<comment type="caution">
    <text evidence="7">The sequence shown here is derived from an EMBL/GenBank/DDBJ whole genome shotgun (WGS) entry which is preliminary data.</text>
</comment>
<dbReference type="EMBL" id="JAPDPI010000019">
    <property type="protein sequence ID" value="MCW3806082.1"/>
    <property type="molecule type" value="Genomic_DNA"/>
</dbReference>
<proteinExistence type="inferred from homology"/>
<dbReference type="GO" id="GO:0016020">
    <property type="term" value="C:membrane"/>
    <property type="evidence" value="ECO:0007669"/>
    <property type="project" value="UniProtKB-SubCell"/>
</dbReference>
<evidence type="ECO:0000256" key="1">
    <source>
        <dbReference type="ARBA" id="ARBA00004141"/>
    </source>
</evidence>
<dbReference type="InterPro" id="IPR004307">
    <property type="entry name" value="TspO_MBR"/>
</dbReference>
<keyword evidence="3 6" id="KW-0812">Transmembrane</keyword>
<evidence type="ECO:0000256" key="4">
    <source>
        <dbReference type="ARBA" id="ARBA00022989"/>
    </source>
</evidence>
<gene>
    <name evidence="7" type="ORF">OM074_10620</name>
</gene>
<organism evidence="7 8">
    <name type="scientific">Plebeiibacterium marinum</name>
    <dbReference type="NCBI Taxonomy" id="2992111"/>
    <lineage>
        <taxon>Bacteria</taxon>
        <taxon>Pseudomonadati</taxon>
        <taxon>Bacteroidota</taxon>
        <taxon>Bacteroidia</taxon>
        <taxon>Marinilabiliales</taxon>
        <taxon>Marinilabiliaceae</taxon>
        <taxon>Plebeiibacterium</taxon>
    </lineage>
</organism>
<name>A0AAE3MEE8_9BACT</name>
<protein>
    <submittedName>
        <fullName evidence="7">Tryptophan-rich sensory protein</fullName>
    </submittedName>
</protein>
<evidence type="ECO:0000256" key="5">
    <source>
        <dbReference type="ARBA" id="ARBA00023136"/>
    </source>
</evidence>
<accession>A0AAE3MEE8</accession>
<feature type="transmembrane region" description="Helical" evidence="6">
    <location>
        <begin position="46"/>
        <end position="66"/>
    </location>
</feature>
<dbReference type="RefSeq" id="WP_301199454.1">
    <property type="nucleotide sequence ID" value="NZ_JAPDPI010000019.1"/>
</dbReference>
<feature type="transmembrane region" description="Helical" evidence="6">
    <location>
        <begin position="103"/>
        <end position="127"/>
    </location>
</feature>
<sequence>MKTTLFRFILFLVINFGALAVAGIFTGKGVPSEWYVNLSKAPWTPPGWMFGLAWTTIMICFSLYLMYLWPLDYNKKRLIGLFVLQWVLNISWSPVFFHFQKVWAGLIIIGGLTIVIGVMLVVFWPLLKTKSILLLPYFLWLLIATSLNAYILVHNTN</sequence>
<feature type="transmembrane region" description="Helical" evidence="6">
    <location>
        <begin position="78"/>
        <end position="97"/>
    </location>
</feature>
<dbReference type="InterPro" id="IPR038330">
    <property type="entry name" value="TspO/MBR-related_sf"/>
</dbReference>
<dbReference type="Proteomes" id="UP001207408">
    <property type="component" value="Unassembled WGS sequence"/>
</dbReference>
<dbReference type="FunFam" id="1.20.1260.100:FF:000001">
    <property type="entry name" value="translocator protein 2"/>
    <property type="match status" value="1"/>
</dbReference>
<evidence type="ECO:0000256" key="3">
    <source>
        <dbReference type="ARBA" id="ARBA00022692"/>
    </source>
</evidence>
<dbReference type="GO" id="GO:0033013">
    <property type="term" value="P:tetrapyrrole metabolic process"/>
    <property type="evidence" value="ECO:0007669"/>
    <property type="project" value="UniProtKB-ARBA"/>
</dbReference>
<evidence type="ECO:0000256" key="6">
    <source>
        <dbReference type="SAM" id="Phobius"/>
    </source>
</evidence>
<evidence type="ECO:0000313" key="8">
    <source>
        <dbReference type="Proteomes" id="UP001207408"/>
    </source>
</evidence>
<comment type="subcellular location">
    <subcellularLocation>
        <location evidence="1">Membrane</location>
        <topology evidence="1">Multi-pass membrane protein</topology>
    </subcellularLocation>
</comment>
<dbReference type="Pfam" id="PF03073">
    <property type="entry name" value="TspO_MBR"/>
    <property type="match status" value="1"/>
</dbReference>
<dbReference type="CDD" id="cd15904">
    <property type="entry name" value="TSPO_MBR"/>
    <property type="match status" value="1"/>
</dbReference>
<evidence type="ECO:0000313" key="7">
    <source>
        <dbReference type="EMBL" id="MCW3806082.1"/>
    </source>
</evidence>